<sequence>MALSSALAAVRLGEAVAHGLVLLRGAKAVGLHLALDDVKGVAAEPEGLAGEAAVQGDLPAGHVLAVDGVAGGVGVHHVLEGEEPHAVGLGLAQQGDGLAAVEAAQDAALGGQRADAVEGSRVEAAGAVGLRLQADADVLDGAGEGRVGEAGKGAGGVVLAVGERVAGVARLEVAARLVEGAKLDRHAGADADERRQRALVEGERALILVDGRRRLEGRRVRRRRLEADLDDVEGLADEDLGDAAGGAREEILGRLQSTALWLGSLVQLDVVRGRGHGRFVRGPVDSIKRVLELANPSPTCLGGRSEVVESETHGGKSRAIVRWSESCRRVGKQRKELN</sequence>
<dbReference type="EMBL" id="CVQI01008113">
    <property type="protein sequence ID" value="CRK17599.1"/>
    <property type="molecule type" value="Genomic_DNA"/>
</dbReference>
<accession>A0A0G4L6I8</accession>
<evidence type="ECO:0000313" key="2">
    <source>
        <dbReference type="Proteomes" id="UP000045706"/>
    </source>
</evidence>
<dbReference type="AlphaFoldDB" id="A0A0G4L6I8"/>
<reference evidence="2" key="1">
    <citation type="submission" date="2015-05" db="EMBL/GenBank/DDBJ databases">
        <authorList>
            <person name="Fogelqvist Johan"/>
        </authorList>
    </citation>
    <scope>NUCLEOTIDE SEQUENCE [LARGE SCALE GENOMIC DNA]</scope>
</reference>
<gene>
    <name evidence="1" type="ORF">BN1723_011363</name>
</gene>
<dbReference type="Proteomes" id="UP000045706">
    <property type="component" value="Unassembled WGS sequence"/>
</dbReference>
<name>A0A0G4L6I8_VERLO</name>
<evidence type="ECO:0000313" key="1">
    <source>
        <dbReference type="EMBL" id="CRK17599.1"/>
    </source>
</evidence>
<organism evidence="1 2">
    <name type="scientific">Verticillium longisporum</name>
    <name type="common">Verticillium dahliae var. longisporum</name>
    <dbReference type="NCBI Taxonomy" id="100787"/>
    <lineage>
        <taxon>Eukaryota</taxon>
        <taxon>Fungi</taxon>
        <taxon>Dikarya</taxon>
        <taxon>Ascomycota</taxon>
        <taxon>Pezizomycotina</taxon>
        <taxon>Sordariomycetes</taxon>
        <taxon>Hypocreomycetidae</taxon>
        <taxon>Glomerellales</taxon>
        <taxon>Plectosphaerellaceae</taxon>
        <taxon>Verticillium</taxon>
    </lineage>
</organism>
<proteinExistence type="predicted"/>
<protein>
    <submittedName>
        <fullName evidence="1">Uncharacterized protein</fullName>
    </submittedName>
</protein>